<feature type="transmembrane region" description="Helical" evidence="6">
    <location>
        <begin position="223"/>
        <end position="241"/>
    </location>
</feature>
<dbReference type="GO" id="GO:0032472">
    <property type="term" value="P:Golgi calcium ion transport"/>
    <property type="evidence" value="ECO:0007669"/>
    <property type="project" value="Ensembl"/>
</dbReference>
<dbReference type="PANTHER" id="PTHR12608">
    <property type="entry name" value="TRANSMEMBRANE PROTEIN HTP-1 RELATED"/>
    <property type="match status" value="1"/>
</dbReference>
<dbReference type="PROSITE" id="PS01214">
    <property type="entry name" value="UPF0016"/>
    <property type="match status" value="1"/>
</dbReference>
<evidence type="ECO:0000256" key="4">
    <source>
        <dbReference type="ARBA" id="ARBA00022989"/>
    </source>
</evidence>
<evidence type="ECO:0000256" key="7">
    <source>
        <dbReference type="SAM" id="Coils"/>
    </source>
</evidence>
<feature type="signal peptide" evidence="6">
    <location>
        <begin position="1"/>
        <end position="24"/>
    </location>
</feature>
<feature type="transmembrane region" description="Helical" evidence="6">
    <location>
        <begin position="85"/>
        <end position="103"/>
    </location>
</feature>
<reference evidence="9 10" key="1">
    <citation type="journal article" date="2019" name="Proc. Natl. Acad. Sci. U.S.A.">
        <title>Regulatory changes in pterin and carotenoid genes underlie balanced color polymorphisms in the wall lizard.</title>
        <authorList>
            <person name="Andrade P."/>
            <person name="Pinho C."/>
            <person name="Perez I de Lanuza G."/>
            <person name="Afonso S."/>
            <person name="Brejcha J."/>
            <person name="Rubin C.J."/>
            <person name="Wallerman O."/>
            <person name="Pereira P."/>
            <person name="Sabatino S.J."/>
            <person name="Bellati A."/>
            <person name="Pellitteri-Rosa D."/>
            <person name="Bosakova Z."/>
            <person name="Bunikis I."/>
            <person name="Carretero M.A."/>
            <person name="Feiner N."/>
            <person name="Marsik P."/>
            <person name="Pauperio F."/>
            <person name="Salvi D."/>
            <person name="Soler L."/>
            <person name="While G.M."/>
            <person name="Uller T."/>
            <person name="Font E."/>
            <person name="Andersson L."/>
            <person name="Carneiro M."/>
        </authorList>
    </citation>
    <scope>NUCLEOTIDE SEQUENCE</scope>
</reference>
<dbReference type="GO" id="GO:0010008">
    <property type="term" value="C:endosome membrane"/>
    <property type="evidence" value="ECO:0007669"/>
    <property type="project" value="Ensembl"/>
</dbReference>
<dbReference type="Pfam" id="PF01169">
    <property type="entry name" value="GDT1"/>
    <property type="match status" value="2"/>
</dbReference>
<dbReference type="Ensembl" id="ENSPMRT00000020887.1">
    <property type="protein sequence ID" value="ENSPMRP00000019658.1"/>
    <property type="gene ID" value="ENSPMRG00000012842.1"/>
</dbReference>
<keyword evidence="4 6" id="KW-1133">Transmembrane helix</keyword>
<dbReference type="GO" id="GO:0032468">
    <property type="term" value="P:Golgi calcium ion homeostasis"/>
    <property type="evidence" value="ECO:0007669"/>
    <property type="project" value="TreeGrafter"/>
</dbReference>
<sequence>MAGPARLLLPPLLLLLLAAPFAASEPENGQDRGEPPPPPHQEQQKPPPPQQPAVQGPELAKAEKGPTPVAPIHSVSEDSGDKTNLGFIHAFVAAISVIIVSELGDKTFFIAAIMAMRYNRLTVLAGAMLALGLMTCLSVLFGYATTVIPRVYTYYVSTALFAIFGIRMLREGLKMGADEGQEELEEVQAELKKKDEELQRTKLLNGPGDVETGTGPAIPQRKWLHFISPIFVQAFTLTFLAEWGDRSQLTTIVLAAREDPYGVAVGGTVGHSLCTGLAVIGGRMIAQKISVRTVTIIGGIVFLAFAFSALFISPDAGF</sequence>
<evidence type="ECO:0000256" key="8">
    <source>
        <dbReference type="SAM" id="MobiDB-lite"/>
    </source>
</evidence>
<dbReference type="OMA" id="ILGHAIC"/>
<keyword evidence="3 6" id="KW-0812">Transmembrane</keyword>
<evidence type="ECO:0000256" key="1">
    <source>
        <dbReference type="ARBA" id="ARBA00004141"/>
    </source>
</evidence>
<dbReference type="PANTHER" id="PTHR12608:SF1">
    <property type="entry name" value="TRANSMEMBRANE PROTEIN 165"/>
    <property type="match status" value="1"/>
</dbReference>
<dbReference type="GO" id="GO:0032588">
    <property type="term" value="C:trans-Golgi network membrane"/>
    <property type="evidence" value="ECO:0007669"/>
    <property type="project" value="Ensembl"/>
</dbReference>
<keyword evidence="10" id="KW-1185">Reference proteome</keyword>
<feature type="coiled-coil region" evidence="7">
    <location>
        <begin position="170"/>
        <end position="204"/>
    </location>
</feature>
<evidence type="ECO:0000256" key="3">
    <source>
        <dbReference type="ARBA" id="ARBA00022692"/>
    </source>
</evidence>
<reference evidence="9" key="3">
    <citation type="submission" date="2025-09" db="UniProtKB">
        <authorList>
            <consortium name="Ensembl"/>
        </authorList>
    </citation>
    <scope>IDENTIFICATION</scope>
</reference>
<comment type="subcellular location">
    <subcellularLocation>
        <location evidence="1 6">Membrane</location>
        <topology evidence="1 6">Multi-pass membrane protein</topology>
    </subcellularLocation>
</comment>
<proteinExistence type="inferred from homology"/>
<reference evidence="9" key="2">
    <citation type="submission" date="2025-08" db="UniProtKB">
        <authorList>
            <consortium name="Ensembl"/>
        </authorList>
    </citation>
    <scope>IDENTIFICATION</scope>
</reference>
<evidence type="ECO:0000256" key="6">
    <source>
        <dbReference type="RuleBase" id="RU365102"/>
    </source>
</evidence>
<dbReference type="AlphaFoldDB" id="A0A670J559"/>
<dbReference type="GeneID" id="114603834"/>
<keyword evidence="7" id="KW-0175">Coiled coil</keyword>
<dbReference type="GeneTree" id="ENSGT00390000005261"/>
<dbReference type="RefSeq" id="XP_028598987.1">
    <property type="nucleotide sequence ID" value="XM_028743154.1"/>
</dbReference>
<dbReference type="GO" id="GO:0005765">
    <property type="term" value="C:lysosomal membrane"/>
    <property type="evidence" value="ECO:0007669"/>
    <property type="project" value="Ensembl"/>
</dbReference>
<feature type="transmembrane region" description="Helical" evidence="6">
    <location>
        <begin position="261"/>
        <end position="281"/>
    </location>
</feature>
<name>A0A670J559_PODMU</name>
<feature type="transmembrane region" description="Helical" evidence="6">
    <location>
        <begin position="123"/>
        <end position="145"/>
    </location>
</feature>
<evidence type="ECO:0000313" key="9">
    <source>
        <dbReference type="Ensembl" id="ENSPMRP00000019658.1"/>
    </source>
</evidence>
<dbReference type="OrthoDB" id="442680at2759"/>
<feature type="transmembrane region" description="Helical" evidence="6">
    <location>
        <begin position="293"/>
        <end position="312"/>
    </location>
</feature>
<evidence type="ECO:0000256" key="5">
    <source>
        <dbReference type="ARBA" id="ARBA00023136"/>
    </source>
</evidence>
<dbReference type="CTD" id="55858"/>
<dbReference type="GO" id="GO:0015085">
    <property type="term" value="F:calcium ion transmembrane transporter activity"/>
    <property type="evidence" value="ECO:0007669"/>
    <property type="project" value="TreeGrafter"/>
</dbReference>
<dbReference type="Proteomes" id="UP000472272">
    <property type="component" value="Chromosome 9"/>
</dbReference>
<keyword evidence="6" id="KW-0732">Signal</keyword>
<dbReference type="GO" id="GO:0033106">
    <property type="term" value="C:cis-Golgi network membrane"/>
    <property type="evidence" value="ECO:0007669"/>
    <property type="project" value="Ensembl"/>
</dbReference>
<evidence type="ECO:0000313" key="10">
    <source>
        <dbReference type="Proteomes" id="UP000472272"/>
    </source>
</evidence>
<feature type="chain" id="PRO_5025718936" description="GDT1 family protein" evidence="6">
    <location>
        <begin position="25"/>
        <end position="318"/>
    </location>
</feature>
<evidence type="ECO:0000256" key="2">
    <source>
        <dbReference type="ARBA" id="ARBA00009190"/>
    </source>
</evidence>
<protein>
    <recommendedName>
        <fullName evidence="6">GDT1 family protein</fullName>
    </recommendedName>
</protein>
<dbReference type="KEGG" id="pmua:114603834"/>
<feature type="transmembrane region" description="Helical" evidence="6">
    <location>
        <begin position="151"/>
        <end position="169"/>
    </location>
</feature>
<feature type="region of interest" description="Disordered" evidence="8">
    <location>
        <begin position="24"/>
        <end position="75"/>
    </location>
</feature>
<organism evidence="9 10">
    <name type="scientific">Podarcis muralis</name>
    <name type="common">Wall lizard</name>
    <name type="synonym">Lacerta muralis</name>
    <dbReference type="NCBI Taxonomy" id="64176"/>
    <lineage>
        <taxon>Eukaryota</taxon>
        <taxon>Metazoa</taxon>
        <taxon>Chordata</taxon>
        <taxon>Craniata</taxon>
        <taxon>Vertebrata</taxon>
        <taxon>Euteleostomi</taxon>
        <taxon>Lepidosauria</taxon>
        <taxon>Squamata</taxon>
        <taxon>Bifurcata</taxon>
        <taxon>Unidentata</taxon>
        <taxon>Episquamata</taxon>
        <taxon>Laterata</taxon>
        <taxon>Lacertibaenia</taxon>
        <taxon>Lacertidae</taxon>
        <taxon>Podarcis</taxon>
    </lineage>
</organism>
<dbReference type="GO" id="GO:0006487">
    <property type="term" value="P:protein N-linked glycosylation"/>
    <property type="evidence" value="ECO:0007669"/>
    <property type="project" value="Ensembl"/>
</dbReference>
<gene>
    <name evidence="9" type="primary">TMEM165</name>
</gene>
<dbReference type="GO" id="GO:0005384">
    <property type="term" value="F:manganese ion transmembrane transporter activity"/>
    <property type="evidence" value="ECO:0007669"/>
    <property type="project" value="TreeGrafter"/>
</dbReference>
<comment type="similarity">
    <text evidence="2 6">Belongs to the GDT1 family.</text>
</comment>
<dbReference type="InterPro" id="IPR001727">
    <property type="entry name" value="GDT1-like"/>
</dbReference>
<keyword evidence="5 6" id="KW-0472">Membrane</keyword>
<dbReference type="InterPro" id="IPR049555">
    <property type="entry name" value="GDT1-like_CS"/>
</dbReference>
<dbReference type="GO" id="GO:0035751">
    <property type="term" value="P:regulation of lysosomal lumen pH"/>
    <property type="evidence" value="ECO:0007669"/>
    <property type="project" value="Ensembl"/>
</dbReference>
<feature type="compositionally biased region" description="Pro residues" evidence="8">
    <location>
        <begin position="35"/>
        <end position="51"/>
    </location>
</feature>
<accession>A0A670J559</accession>